<keyword evidence="3" id="KW-1185">Reference proteome</keyword>
<dbReference type="EMBL" id="BMNC01000014">
    <property type="protein sequence ID" value="GGN17698.1"/>
    <property type="molecule type" value="Genomic_DNA"/>
</dbReference>
<sequence>MVMTAWRTPDIFAAEDFLRTAVAEADRAMKTAQQGLRGKEPSTEDIRRVMQFAKSSDASPAMRQLADRIARGAGLSWRQVLTGEAAHDPLVRQALDADRARLDELIEGETAPPPPPRRPARTDDDEPVQFTEDAW</sequence>
<evidence type="ECO:0000313" key="3">
    <source>
        <dbReference type="Proteomes" id="UP000597656"/>
    </source>
</evidence>
<feature type="region of interest" description="Disordered" evidence="1">
    <location>
        <begin position="101"/>
        <end position="135"/>
    </location>
</feature>
<accession>A0ABQ2ILA9</accession>
<name>A0ABQ2ILA9_9PSEU</name>
<reference evidence="3" key="1">
    <citation type="journal article" date="2019" name="Int. J. Syst. Evol. Microbiol.">
        <title>The Global Catalogue of Microorganisms (GCM) 10K type strain sequencing project: providing services to taxonomists for standard genome sequencing and annotation.</title>
        <authorList>
            <consortium name="The Broad Institute Genomics Platform"/>
            <consortium name="The Broad Institute Genome Sequencing Center for Infectious Disease"/>
            <person name="Wu L."/>
            <person name="Ma J."/>
        </authorList>
    </citation>
    <scope>NUCLEOTIDE SEQUENCE [LARGE SCALE GENOMIC DNA]</scope>
    <source>
        <strain evidence="3">CGMCC 4.7319</strain>
    </source>
</reference>
<proteinExistence type="predicted"/>
<dbReference type="Proteomes" id="UP000597656">
    <property type="component" value="Unassembled WGS sequence"/>
</dbReference>
<gene>
    <name evidence="2" type="ORF">GCM10011609_68320</name>
</gene>
<comment type="caution">
    <text evidence="2">The sequence shown here is derived from an EMBL/GenBank/DDBJ whole genome shotgun (WGS) entry which is preliminary data.</text>
</comment>
<organism evidence="2 3">
    <name type="scientific">Lentzea pudingi</name>
    <dbReference type="NCBI Taxonomy" id="1789439"/>
    <lineage>
        <taxon>Bacteria</taxon>
        <taxon>Bacillati</taxon>
        <taxon>Actinomycetota</taxon>
        <taxon>Actinomycetes</taxon>
        <taxon>Pseudonocardiales</taxon>
        <taxon>Pseudonocardiaceae</taxon>
        <taxon>Lentzea</taxon>
    </lineage>
</organism>
<evidence type="ECO:0000313" key="2">
    <source>
        <dbReference type="EMBL" id="GGN17698.1"/>
    </source>
</evidence>
<evidence type="ECO:0000256" key="1">
    <source>
        <dbReference type="SAM" id="MobiDB-lite"/>
    </source>
</evidence>
<protein>
    <submittedName>
        <fullName evidence="2">Uncharacterized protein</fullName>
    </submittedName>
</protein>